<dbReference type="AlphaFoldDB" id="A0A081PLL0"/>
<name>A0A081PLL0_9SPHI</name>
<dbReference type="SUPFAM" id="SSF49464">
    <property type="entry name" value="Carboxypeptidase regulatory domain-like"/>
    <property type="match status" value="1"/>
</dbReference>
<dbReference type="Pfam" id="PF14905">
    <property type="entry name" value="OMP_b-brl_3"/>
    <property type="match status" value="1"/>
</dbReference>
<proteinExistence type="predicted"/>
<reference evidence="2 3" key="1">
    <citation type="journal article" date="1992" name="Int. J. Syst. Bacteriol.">
        <title>Sphingobacterium antarcticus sp. nov. a Psychrotrophic Bacterium from the Soils of Schirmacher Oasis, Antarctica.</title>
        <authorList>
            <person name="Shivaji S."/>
            <person name="Ray M.K."/>
            <person name="Rao N.S."/>
            <person name="Saiserr L."/>
            <person name="Jagannadham M.V."/>
            <person name="Kumar G.S."/>
            <person name="Reddy G."/>
            <person name="Bhargava P.M."/>
        </authorList>
    </citation>
    <scope>NUCLEOTIDE SEQUENCE [LARGE SCALE GENOMIC DNA]</scope>
    <source>
        <strain evidence="2 3">4BY</strain>
    </source>
</reference>
<dbReference type="SUPFAM" id="SSF56935">
    <property type="entry name" value="Porins"/>
    <property type="match status" value="1"/>
</dbReference>
<dbReference type="Proteomes" id="UP000028007">
    <property type="component" value="Unassembled WGS sequence"/>
</dbReference>
<evidence type="ECO:0000313" key="2">
    <source>
        <dbReference type="EMBL" id="KEQ31583.1"/>
    </source>
</evidence>
<comment type="caution">
    <text evidence="2">The sequence shown here is derived from an EMBL/GenBank/DDBJ whole genome shotgun (WGS) entry which is preliminary data.</text>
</comment>
<organism evidence="2 3">
    <name type="scientific">Pedobacter antarcticus 4BY</name>
    <dbReference type="NCBI Taxonomy" id="1358423"/>
    <lineage>
        <taxon>Bacteria</taxon>
        <taxon>Pseudomonadati</taxon>
        <taxon>Bacteroidota</taxon>
        <taxon>Sphingobacteriia</taxon>
        <taxon>Sphingobacteriales</taxon>
        <taxon>Sphingobacteriaceae</taxon>
        <taxon>Pedobacter</taxon>
    </lineage>
</organism>
<gene>
    <name evidence="2" type="ORF">N180_16100</name>
</gene>
<sequence>MASGDIKNWNLGHLRGVFLFQVILVLCATVALGQSQQKLQGLVIDSLENSVGGADIYLIAGKDTLNSSTDIHGRFNFTGFQADKVSLLILSIGFKPYSRTFHFEKGYLQLNVGQLVLTSESNLLDEVIISAKDRPVKFKKDTIQYNAAFYQVSENDRVEDLLRQLPGVEVDANGNASTMGKPLIKLRVNGEDFFTNNVKDFISQLPAKVIDKIEIINDYGDEANFTGIKEGEPQKMLNLVTKAGQNHGKFGNAGVSGGTNNRYGLQGNANLWEDTRQIGMNSSSSNTNNEAGVNTNAAAGINYRDKLFTGITASAAYSYDYNNNNSKQQNKVESINPGGIILNDLNSQSRSLDNTHHINFNIQSIADKSYFQASLGGSLSERNKDAETFSNQTGLIHQNLKSNNRSMTETPNLNANVVWARSMDKPGRSMSGGIVMSSGINQVEEDLANVITYFNKTNSLPTKDSLVHRFVETENRSNAITADFRYSEPLRSDEDSLVRRNIDFSYFFSLNKTRNSLYTRVNDENGDLSIVDSLSSLYSSSFLQQRIMVSYRYQSKEFNYNLGISAQPSEVRGRYSGYEKILNSQLNLSPIANMNFILSDWNSFSFVYTGVTTPPDIYQLQPVPNISNIQNVIVGNPNLKSSFTHSGSLNFQHTGEKSGSTLMVGLNSSFLENQVVSNVVLVQDTLNTLKQETRFENASGAYQIGTNYSFAYPFANNRFNVELRGNWDYMNMISFANDLLNTNRNISFSQTLKMRLTRPKFYLSGYATYSYSSNRYAIALLRLRNIETWQFNVNSRVNLNKSLFLTADVSKRINSGYSINISNPLLLNLSIEKSLFNNRQGSISVQAYDLLNQGNNLVRSISDNSITDSRFNQITRYVLLNFTYRLQKFGSPEHK</sequence>
<dbReference type="EMBL" id="JNFF01000012">
    <property type="protein sequence ID" value="KEQ31583.1"/>
    <property type="molecule type" value="Genomic_DNA"/>
</dbReference>
<evidence type="ECO:0000313" key="3">
    <source>
        <dbReference type="Proteomes" id="UP000028007"/>
    </source>
</evidence>
<feature type="domain" description="Outer membrane protein beta-barrel" evidence="1">
    <location>
        <begin position="450"/>
        <end position="773"/>
    </location>
</feature>
<dbReference type="InterPro" id="IPR008969">
    <property type="entry name" value="CarboxyPept-like_regulatory"/>
</dbReference>
<protein>
    <recommendedName>
        <fullName evidence="1">Outer membrane protein beta-barrel domain-containing protein</fullName>
    </recommendedName>
</protein>
<accession>A0A081PLL0</accession>
<dbReference type="eggNOG" id="COG1629">
    <property type="taxonomic scope" value="Bacteria"/>
</dbReference>
<keyword evidence="3" id="KW-1185">Reference proteome</keyword>
<dbReference type="InterPro" id="IPR041700">
    <property type="entry name" value="OMP_b-brl_3"/>
</dbReference>
<evidence type="ECO:0000259" key="1">
    <source>
        <dbReference type="Pfam" id="PF14905"/>
    </source>
</evidence>